<organism evidence="2 3">
    <name type="scientific">Pedobacter steynii</name>
    <dbReference type="NCBI Taxonomy" id="430522"/>
    <lineage>
        <taxon>Bacteria</taxon>
        <taxon>Pseudomonadati</taxon>
        <taxon>Bacteroidota</taxon>
        <taxon>Sphingobacteriia</taxon>
        <taxon>Sphingobacteriales</taxon>
        <taxon>Sphingobacteriaceae</taxon>
        <taxon>Pedobacter</taxon>
    </lineage>
</organism>
<evidence type="ECO:0000313" key="3">
    <source>
        <dbReference type="Proteomes" id="UP000183200"/>
    </source>
</evidence>
<dbReference type="InterPro" id="IPR016181">
    <property type="entry name" value="Acyl_CoA_acyltransferase"/>
</dbReference>
<name>A0A1G9Z9M2_9SPHI</name>
<dbReference type="RefSeq" id="WP_074609726.1">
    <property type="nucleotide sequence ID" value="NZ_FNGY01000006.1"/>
</dbReference>
<proteinExistence type="predicted"/>
<reference evidence="3" key="1">
    <citation type="submission" date="2016-10" db="EMBL/GenBank/DDBJ databases">
        <authorList>
            <person name="Varghese N."/>
            <person name="Submissions S."/>
        </authorList>
    </citation>
    <scope>NUCLEOTIDE SEQUENCE [LARGE SCALE GENOMIC DNA]</scope>
    <source>
        <strain evidence="3">DSM 19110</strain>
    </source>
</reference>
<dbReference type="PANTHER" id="PTHR43610:SF1">
    <property type="entry name" value="N-ACETYLTRANSFERASE DOMAIN-CONTAINING PROTEIN"/>
    <property type="match status" value="1"/>
</dbReference>
<dbReference type="Proteomes" id="UP000183200">
    <property type="component" value="Unassembled WGS sequence"/>
</dbReference>
<evidence type="ECO:0000259" key="1">
    <source>
        <dbReference type="Pfam" id="PF13302"/>
    </source>
</evidence>
<dbReference type="Pfam" id="PF13302">
    <property type="entry name" value="Acetyltransf_3"/>
    <property type="match status" value="1"/>
</dbReference>
<dbReference type="InterPro" id="IPR000182">
    <property type="entry name" value="GNAT_dom"/>
</dbReference>
<dbReference type="EMBL" id="FNGY01000006">
    <property type="protein sequence ID" value="SDN17123.1"/>
    <property type="molecule type" value="Genomic_DNA"/>
</dbReference>
<dbReference type="STRING" id="430522.BFS30_15425"/>
<protein>
    <submittedName>
        <fullName evidence="2">Protein N-acetyltransferase, RimJ/RimL family</fullName>
    </submittedName>
</protein>
<dbReference type="PANTHER" id="PTHR43610">
    <property type="entry name" value="BLL6696 PROTEIN"/>
    <property type="match status" value="1"/>
</dbReference>
<dbReference type="GO" id="GO:0016747">
    <property type="term" value="F:acyltransferase activity, transferring groups other than amino-acyl groups"/>
    <property type="evidence" value="ECO:0007669"/>
    <property type="project" value="InterPro"/>
</dbReference>
<sequence>MADIFDAKKDYVLEDDNALLRPLTAADFEQLKAFGINEPELWKFTLQNAGSEEGMHAYLETALERREKGTSYPFIVFDKNKNEYAGATRLYDIDVANKNLSLGYTWYGKNFQGTGLNKHCKYLLFEFIFEQLEFERVEFRLDSDNERSMRAIKSLGCTFEGILRNNGYKIDGTRRNSSVLSILKNEWLESKKELLKEKLNDYKS</sequence>
<keyword evidence="3" id="KW-1185">Reference proteome</keyword>
<dbReference type="SUPFAM" id="SSF55729">
    <property type="entry name" value="Acyl-CoA N-acyltransferases (Nat)"/>
    <property type="match status" value="1"/>
</dbReference>
<gene>
    <name evidence="2" type="ORF">SAMN05421820_106372</name>
</gene>
<dbReference type="OrthoDB" id="9795199at2"/>
<feature type="domain" description="N-acetyltransferase" evidence="1">
    <location>
        <begin position="19"/>
        <end position="158"/>
    </location>
</feature>
<evidence type="ECO:0000313" key="2">
    <source>
        <dbReference type="EMBL" id="SDN17123.1"/>
    </source>
</evidence>
<dbReference type="AlphaFoldDB" id="A0A1G9Z9M2"/>
<accession>A0A1G9Z9M2</accession>
<dbReference type="Gene3D" id="3.40.630.30">
    <property type="match status" value="1"/>
</dbReference>
<keyword evidence="2" id="KW-0808">Transferase</keyword>